<comment type="similarity">
    <text evidence="4">Belongs to the BCKDHA family.</text>
</comment>
<dbReference type="InterPro" id="IPR050771">
    <property type="entry name" value="Alpha-ketoacid_DH_E1_comp"/>
</dbReference>
<organism evidence="7 8">
    <name type="scientific">Thermogemmata fonticola</name>
    <dbReference type="NCBI Taxonomy" id="2755323"/>
    <lineage>
        <taxon>Bacteria</taxon>
        <taxon>Pseudomonadati</taxon>
        <taxon>Planctomycetota</taxon>
        <taxon>Planctomycetia</taxon>
        <taxon>Gemmatales</taxon>
        <taxon>Gemmataceae</taxon>
        <taxon>Thermogemmata</taxon>
    </lineage>
</organism>
<feature type="domain" description="Dehydrogenase E1 component" evidence="6">
    <location>
        <begin position="43"/>
        <end position="348"/>
    </location>
</feature>
<name>A0A7V9ABR7_9BACT</name>
<evidence type="ECO:0000256" key="4">
    <source>
        <dbReference type="RuleBase" id="RU365014"/>
    </source>
</evidence>
<sequence length="382" mass="42491">MHFDEEQPDIPEGQRRRPTGVAAPAVIRSGREVISAELALTIYRQMVRTRALEERSIKMSKSGEAYFWIGGPGEEVVNVCLGLQVHKGEGPAYDYLHLHYRNAGVMLAMGMPMIDHVRQLAMRWTDPHSRGRNFVGHYAVKKWNVVPVTSVIEVQFAMAPGTALMQKRHGLKYPQENEGITIVVGGEAGTAEGDFETCLNWSSRPGNELPVLMIVTNNRFGISTDFTLVCAEKRVADRALPYGIRAETVDGNDPVLVWNALDRAMRYCRRERKPYLLETLVSRLHGHSSSSGAQRDWKQPDPLQMFEEKLLAAGAMDANTVETLWADARAEAEAAVAAAMREPEPRPEDVYRFTYAPSPVDVVYPQDYTGLPGQKDAPEGAG</sequence>
<dbReference type="Gene3D" id="3.40.50.970">
    <property type="match status" value="1"/>
</dbReference>
<dbReference type="GO" id="GO:0003863">
    <property type="term" value="F:branched-chain 2-oxo acid dehydrogenase activity"/>
    <property type="evidence" value="ECO:0007669"/>
    <property type="project" value="UniProtKB-EC"/>
</dbReference>
<evidence type="ECO:0000256" key="2">
    <source>
        <dbReference type="ARBA" id="ARBA00023002"/>
    </source>
</evidence>
<dbReference type="InterPro" id="IPR001017">
    <property type="entry name" value="DH_E1"/>
</dbReference>
<evidence type="ECO:0000256" key="3">
    <source>
        <dbReference type="ARBA" id="ARBA00023052"/>
    </source>
</evidence>
<evidence type="ECO:0000313" key="8">
    <source>
        <dbReference type="Proteomes" id="UP000542342"/>
    </source>
</evidence>
<reference evidence="7 8" key="1">
    <citation type="submission" date="2020-07" db="EMBL/GenBank/DDBJ databases">
        <title>Thermogemmata thermophila gen. nov., sp. nov., a novel moderate thermophilic planctomycete from a Kamchatka hot spring.</title>
        <authorList>
            <person name="Elcheninov A.G."/>
            <person name="Podosokorskaya O.A."/>
            <person name="Kovaleva O.L."/>
            <person name="Novikov A."/>
            <person name="Bonch-Osmolovskaya E.A."/>
            <person name="Toshchakov S.V."/>
            <person name="Kublanov I.V."/>
        </authorList>
    </citation>
    <scope>NUCLEOTIDE SEQUENCE [LARGE SCALE GENOMIC DNA]</scope>
    <source>
        <strain evidence="7 8">2918</strain>
    </source>
</reference>
<dbReference type="CDD" id="cd02000">
    <property type="entry name" value="TPP_E1_PDC_ADC_BCADC"/>
    <property type="match status" value="1"/>
</dbReference>
<dbReference type="SUPFAM" id="SSF52518">
    <property type="entry name" value="Thiamin diphosphate-binding fold (THDP-binding)"/>
    <property type="match status" value="1"/>
</dbReference>
<dbReference type="EC" id="1.2.4.4" evidence="4"/>
<dbReference type="Pfam" id="PF00676">
    <property type="entry name" value="E1_dh"/>
    <property type="match status" value="1"/>
</dbReference>
<dbReference type="PANTHER" id="PTHR43380:SF1">
    <property type="entry name" value="2-OXOISOVALERATE DEHYDROGENASE SUBUNIT ALPHA, MITOCHONDRIAL"/>
    <property type="match status" value="1"/>
</dbReference>
<evidence type="ECO:0000256" key="5">
    <source>
        <dbReference type="SAM" id="MobiDB-lite"/>
    </source>
</evidence>
<dbReference type="PANTHER" id="PTHR43380">
    <property type="entry name" value="2-OXOISOVALERATE DEHYDROGENASE SUBUNIT ALPHA, MITOCHONDRIAL"/>
    <property type="match status" value="1"/>
</dbReference>
<evidence type="ECO:0000313" key="7">
    <source>
        <dbReference type="EMBL" id="MBA2226239.1"/>
    </source>
</evidence>
<dbReference type="InterPro" id="IPR029061">
    <property type="entry name" value="THDP-binding"/>
</dbReference>
<comment type="cofactor">
    <cofactor evidence="1 4">
        <name>thiamine diphosphate</name>
        <dbReference type="ChEBI" id="CHEBI:58937"/>
    </cofactor>
</comment>
<dbReference type="Proteomes" id="UP000542342">
    <property type="component" value="Unassembled WGS sequence"/>
</dbReference>
<keyword evidence="3 4" id="KW-0786">Thiamine pyrophosphate</keyword>
<gene>
    <name evidence="7" type="ORF">H0921_08720</name>
</gene>
<comment type="caution">
    <text evidence="7">The sequence shown here is derived from an EMBL/GenBank/DDBJ whole genome shotgun (WGS) entry which is preliminary data.</text>
</comment>
<dbReference type="GO" id="GO:0009083">
    <property type="term" value="P:branched-chain amino acid catabolic process"/>
    <property type="evidence" value="ECO:0007669"/>
    <property type="project" value="TreeGrafter"/>
</dbReference>
<proteinExistence type="inferred from homology"/>
<protein>
    <recommendedName>
        <fullName evidence="4">2-oxoisovalerate dehydrogenase subunit alpha</fullName>
        <ecNumber evidence="4">1.2.4.4</ecNumber>
    </recommendedName>
    <alternativeName>
        <fullName evidence="4">Branched-chain alpha-keto acid dehydrogenase E1 component alpha chain</fullName>
    </alternativeName>
</protein>
<dbReference type="EMBL" id="JACEFB010000005">
    <property type="protein sequence ID" value="MBA2226239.1"/>
    <property type="molecule type" value="Genomic_DNA"/>
</dbReference>
<feature type="region of interest" description="Disordered" evidence="5">
    <location>
        <begin position="1"/>
        <end position="21"/>
    </location>
</feature>
<accession>A0A7V9ABR7</accession>
<comment type="catalytic activity">
    <reaction evidence="4">
        <text>N(6)-[(R)-lipoyl]-L-lysyl-[protein] + 3-methyl-2-oxobutanoate + H(+) = N(6)-[(R)-S(8)-2-methylpropanoyldihydrolipoyl]-L-lysyl-[protein] + CO2</text>
        <dbReference type="Rhea" id="RHEA:13457"/>
        <dbReference type="Rhea" id="RHEA-COMP:10474"/>
        <dbReference type="Rhea" id="RHEA-COMP:10497"/>
        <dbReference type="ChEBI" id="CHEBI:11851"/>
        <dbReference type="ChEBI" id="CHEBI:15378"/>
        <dbReference type="ChEBI" id="CHEBI:16526"/>
        <dbReference type="ChEBI" id="CHEBI:83099"/>
        <dbReference type="ChEBI" id="CHEBI:83142"/>
        <dbReference type="EC" id="1.2.4.4"/>
    </reaction>
</comment>
<evidence type="ECO:0000259" key="6">
    <source>
        <dbReference type="Pfam" id="PF00676"/>
    </source>
</evidence>
<keyword evidence="2 4" id="KW-0560">Oxidoreductase</keyword>
<comment type="function">
    <text evidence="4">The branched-chain alpha-keto dehydrogenase complex catalyzes the overall conversion of alpha-keto acids to acyl-CoA and CO(2). It contains multiple copies of three enzymatic components: branched-chain alpha-keto acid decarboxylase (E1), lipoamide acyltransferase (E2) and lipoamide dehydrogenase (E3).</text>
</comment>
<evidence type="ECO:0000256" key="1">
    <source>
        <dbReference type="ARBA" id="ARBA00001964"/>
    </source>
</evidence>
<keyword evidence="8" id="KW-1185">Reference proteome</keyword>
<dbReference type="AlphaFoldDB" id="A0A7V9ABR7"/>